<dbReference type="STRING" id="10195.A0A3M7RMP4"/>
<feature type="region of interest" description="Disordered" evidence="3">
    <location>
        <begin position="615"/>
        <end position="635"/>
    </location>
</feature>
<feature type="coiled-coil region" evidence="2">
    <location>
        <begin position="233"/>
        <end position="267"/>
    </location>
</feature>
<dbReference type="GO" id="GO:0031492">
    <property type="term" value="F:nucleosomal DNA binding"/>
    <property type="evidence" value="ECO:0007669"/>
    <property type="project" value="TreeGrafter"/>
</dbReference>
<evidence type="ECO:0000256" key="1">
    <source>
        <dbReference type="PROSITE-ProRule" id="PRU00267"/>
    </source>
</evidence>
<dbReference type="Pfam" id="PF00505">
    <property type="entry name" value="HMG_box"/>
    <property type="match status" value="1"/>
</dbReference>
<dbReference type="Proteomes" id="UP000276133">
    <property type="component" value="Unassembled WGS sequence"/>
</dbReference>
<feature type="compositionally biased region" description="Polar residues" evidence="3">
    <location>
        <begin position="371"/>
        <end position="380"/>
    </location>
</feature>
<feature type="DNA-binding region" description="HMG box" evidence="1">
    <location>
        <begin position="54"/>
        <end position="122"/>
    </location>
</feature>
<evidence type="ECO:0000256" key="2">
    <source>
        <dbReference type="SAM" id="Coils"/>
    </source>
</evidence>
<dbReference type="SMART" id="SM00398">
    <property type="entry name" value="HMG"/>
    <property type="match status" value="1"/>
</dbReference>
<accession>A0A3M7RMP4</accession>
<feature type="domain" description="HMG box" evidence="4">
    <location>
        <begin position="54"/>
        <end position="122"/>
    </location>
</feature>
<dbReference type="OrthoDB" id="30931at2759"/>
<comment type="caution">
    <text evidence="5">The sequence shown here is derived from an EMBL/GenBank/DDBJ whole genome shotgun (WGS) entry which is preliminary data.</text>
</comment>
<proteinExistence type="predicted"/>
<feature type="compositionally biased region" description="Low complexity" evidence="3">
    <location>
        <begin position="680"/>
        <end position="702"/>
    </location>
</feature>
<evidence type="ECO:0000256" key="3">
    <source>
        <dbReference type="SAM" id="MobiDB-lite"/>
    </source>
</evidence>
<keyword evidence="1" id="KW-0238">DNA-binding</keyword>
<feature type="region of interest" description="Disordered" evidence="3">
    <location>
        <begin position="369"/>
        <end position="435"/>
    </location>
</feature>
<feature type="compositionally biased region" description="Basic and acidic residues" evidence="3">
    <location>
        <begin position="721"/>
        <end position="731"/>
    </location>
</feature>
<reference evidence="5 6" key="1">
    <citation type="journal article" date="2018" name="Sci. Rep.">
        <title>Genomic signatures of local adaptation to the degree of environmental predictability in rotifers.</title>
        <authorList>
            <person name="Franch-Gras L."/>
            <person name="Hahn C."/>
            <person name="Garcia-Roger E.M."/>
            <person name="Carmona M.J."/>
            <person name="Serra M."/>
            <person name="Gomez A."/>
        </authorList>
    </citation>
    <scope>NUCLEOTIDE SEQUENCE [LARGE SCALE GENOMIC DNA]</scope>
    <source>
        <strain evidence="5">HYR1</strain>
    </source>
</reference>
<dbReference type="PANTHER" id="PTHR46232">
    <property type="entry name" value="SMARCE1 REGULATOR OF CHROMATIN"/>
    <property type="match status" value="1"/>
</dbReference>
<feature type="compositionally biased region" description="Low complexity" evidence="3">
    <location>
        <begin position="381"/>
        <end position="417"/>
    </location>
</feature>
<gene>
    <name evidence="5" type="ORF">BpHYR1_038466</name>
</gene>
<keyword evidence="1" id="KW-0539">Nucleus</keyword>
<evidence type="ECO:0000313" key="6">
    <source>
        <dbReference type="Proteomes" id="UP000276133"/>
    </source>
</evidence>
<keyword evidence="2" id="KW-0175">Coiled coil</keyword>
<dbReference type="EMBL" id="REGN01003046">
    <property type="protein sequence ID" value="RNA24811.1"/>
    <property type="molecule type" value="Genomic_DNA"/>
</dbReference>
<feature type="region of interest" description="Disordered" evidence="3">
    <location>
        <begin position="680"/>
        <end position="743"/>
    </location>
</feature>
<evidence type="ECO:0000313" key="5">
    <source>
        <dbReference type="EMBL" id="RNA24811.1"/>
    </source>
</evidence>
<dbReference type="CDD" id="cd21983">
    <property type="entry name" value="HMG-box_SMARCE1"/>
    <property type="match status" value="1"/>
</dbReference>
<dbReference type="AlphaFoldDB" id="A0A3M7RMP4"/>
<dbReference type="InterPro" id="IPR036910">
    <property type="entry name" value="HMG_box_dom_sf"/>
</dbReference>
<organism evidence="5 6">
    <name type="scientific">Brachionus plicatilis</name>
    <name type="common">Marine rotifer</name>
    <name type="synonym">Brachionus muelleri</name>
    <dbReference type="NCBI Taxonomy" id="10195"/>
    <lineage>
        <taxon>Eukaryota</taxon>
        <taxon>Metazoa</taxon>
        <taxon>Spiralia</taxon>
        <taxon>Gnathifera</taxon>
        <taxon>Rotifera</taxon>
        <taxon>Eurotatoria</taxon>
        <taxon>Monogononta</taxon>
        <taxon>Pseudotrocha</taxon>
        <taxon>Ploima</taxon>
        <taxon>Brachionidae</taxon>
        <taxon>Brachionus</taxon>
    </lineage>
</organism>
<feature type="compositionally biased region" description="Low complexity" evidence="3">
    <location>
        <begin position="475"/>
        <end position="499"/>
    </location>
</feature>
<dbReference type="PANTHER" id="PTHR46232:SF1">
    <property type="entry name" value="SWI_SNF-RELATED MATRIX-ASSOCIATED ACTIN-DEPENDENT REGULATOR OF CHROMATIN SUBFAMILY E MEMBER 1"/>
    <property type="match status" value="1"/>
</dbReference>
<sequence length="743" mass="84449">MSADQDFRYPSLTTRRDNISSPLIVSSNGHPSYHPFKLNIKTATDLKANKVKLPEKPMAPYMRFSKKVFDQVKMANADMKQWEIGCIIQQMWKDLSDSEKQEYINEYENSKFEYSEQLKLFHNSPQYQSFLSSTSKKSKNANGASNISNLVSNNPTLVSLSSKSNDLVNTGTIYSTALSHYAIEPAEDDGIDESLSQKTQASIRFQRNHRLLNDIFNEFCVQDSRSIVTQQRMEQLRKQVASLETHQEKLKQELVQIQEKYESKKRKFLSLSQDFDKEMIKLKENKITDEQQNQFFSKHYELIQKQWKDYTDNFATLMANKNVTKESAQNLLREGLENLINNANSTKSLMTISNPTAISVVALQQPVEAPATNSTPNGTGQNEPQSNPQQTSQSNHNEPSRPSNNNQNANSSMAAHSRFPLSNTPSAMPRPSIPANMAHNQVSYMNQNQFNSQQFRSTNTPPLSSANSAIISPNNQASIQQSSSQTGQTMQSQMPTQPSHSVQSPANNRIAQQIRPQGPVQPMSNQAQMMQSHPMPQMNTNVNMNPNMNYYHQPQMPMNQMHMYNSVNMVQTPAHLPQQGNQQVSGQSQSQQASQFNTNINMMQQQIAQPINYQGQIQSGQQLPPPPQYPNSMHQQMPPQMQGPIMYGQHPQQQNISMYNQAGQSQQQMMMMQQQQFGNMYQQMQSNQSQNQSQSNQIIANQFVNQQNAHQQSQVNSPQAKVEKKMKEDKQKKKSKQKSASNE</sequence>
<dbReference type="Gene3D" id="1.10.30.10">
    <property type="entry name" value="High mobility group box domain"/>
    <property type="match status" value="1"/>
</dbReference>
<protein>
    <submittedName>
        <fullName evidence="5">SWI SNF-related matrix-associated actin-dependent regulator of chromatin subfamily E member</fullName>
    </submittedName>
</protein>
<dbReference type="GO" id="GO:0016514">
    <property type="term" value="C:SWI/SNF complex"/>
    <property type="evidence" value="ECO:0007669"/>
    <property type="project" value="TreeGrafter"/>
</dbReference>
<evidence type="ECO:0000259" key="4">
    <source>
        <dbReference type="PROSITE" id="PS50118"/>
    </source>
</evidence>
<dbReference type="InterPro" id="IPR027267">
    <property type="entry name" value="AH/BAR_dom_sf"/>
</dbReference>
<feature type="region of interest" description="Disordered" evidence="3">
    <location>
        <begin position="475"/>
        <end position="506"/>
    </location>
</feature>
<dbReference type="SUPFAM" id="SSF47095">
    <property type="entry name" value="HMG-box"/>
    <property type="match status" value="1"/>
</dbReference>
<dbReference type="SUPFAM" id="SSF103657">
    <property type="entry name" value="BAR/IMD domain-like"/>
    <property type="match status" value="1"/>
</dbReference>
<keyword evidence="6" id="KW-1185">Reference proteome</keyword>
<name>A0A3M7RMP4_BRAPC</name>
<feature type="compositionally biased region" description="Polar residues" evidence="3">
    <location>
        <begin position="703"/>
        <end position="719"/>
    </location>
</feature>
<dbReference type="GO" id="GO:0016922">
    <property type="term" value="F:nuclear receptor binding"/>
    <property type="evidence" value="ECO:0007669"/>
    <property type="project" value="TreeGrafter"/>
</dbReference>
<dbReference type="GO" id="GO:0045892">
    <property type="term" value="P:negative regulation of DNA-templated transcription"/>
    <property type="evidence" value="ECO:0007669"/>
    <property type="project" value="TreeGrafter"/>
</dbReference>
<dbReference type="InterPro" id="IPR009071">
    <property type="entry name" value="HMG_box_dom"/>
</dbReference>
<dbReference type="PROSITE" id="PS50118">
    <property type="entry name" value="HMG_BOX_2"/>
    <property type="match status" value="1"/>
</dbReference>